<evidence type="ECO:0000256" key="1">
    <source>
        <dbReference type="SAM" id="MobiDB-lite"/>
    </source>
</evidence>
<dbReference type="AlphaFoldDB" id="A0A4R1NIM6"/>
<protein>
    <recommendedName>
        <fullName evidence="4">Single-stranded DNA-binding protein</fullName>
    </recommendedName>
</protein>
<dbReference type="EMBL" id="SJOI01000001">
    <property type="protein sequence ID" value="TCL04040.1"/>
    <property type="molecule type" value="Genomic_DNA"/>
</dbReference>
<keyword evidence="3" id="KW-1185">Reference proteome</keyword>
<accession>A0A4R1NIM6</accession>
<name>A0A4R1NIM6_9GAMM</name>
<evidence type="ECO:0008006" key="4">
    <source>
        <dbReference type="Google" id="ProtNLM"/>
    </source>
</evidence>
<reference evidence="2 3" key="1">
    <citation type="submission" date="2019-02" db="EMBL/GenBank/DDBJ databases">
        <title>Investigation of anaerobic lignin degradation for improved lignocellulosic biofuels.</title>
        <authorList>
            <person name="Deangelis K."/>
        </authorList>
    </citation>
    <scope>NUCLEOTIDE SEQUENCE [LARGE SCALE GENOMIC DNA]</scope>
    <source>
        <strain evidence="2 3">159R</strain>
    </source>
</reference>
<organism evidence="2 3">
    <name type="scientific">Sodalis ligni</name>
    <dbReference type="NCBI Taxonomy" id="2697027"/>
    <lineage>
        <taxon>Bacteria</taxon>
        <taxon>Pseudomonadati</taxon>
        <taxon>Pseudomonadota</taxon>
        <taxon>Gammaproteobacteria</taxon>
        <taxon>Enterobacterales</taxon>
        <taxon>Bruguierivoracaceae</taxon>
        <taxon>Sodalis</taxon>
    </lineage>
</organism>
<sequence>MNSSNQQQAENHHSPITTTLSGVITKSPSRIKGNTGRPMVKATILAESDKRSSYPLTVVGFDIMALELMAHLRGERLTVTGRMEWNGGYSIVADQIVSV</sequence>
<dbReference type="Proteomes" id="UP000294555">
    <property type="component" value="Unassembled WGS sequence"/>
</dbReference>
<gene>
    <name evidence="2" type="ORF">EZJ58_2142</name>
</gene>
<evidence type="ECO:0000313" key="3">
    <source>
        <dbReference type="Proteomes" id="UP000294555"/>
    </source>
</evidence>
<dbReference type="RefSeq" id="WP_132922853.1">
    <property type="nucleotide sequence ID" value="NZ_CP075169.1"/>
</dbReference>
<proteinExistence type="predicted"/>
<dbReference type="OrthoDB" id="6455098at2"/>
<comment type="caution">
    <text evidence="2">The sequence shown here is derived from an EMBL/GenBank/DDBJ whole genome shotgun (WGS) entry which is preliminary data.</text>
</comment>
<evidence type="ECO:0000313" key="2">
    <source>
        <dbReference type="EMBL" id="TCL04040.1"/>
    </source>
</evidence>
<feature type="compositionally biased region" description="Polar residues" evidence="1">
    <location>
        <begin position="1"/>
        <end position="28"/>
    </location>
</feature>
<feature type="region of interest" description="Disordered" evidence="1">
    <location>
        <begin position="1"/>
        <end position="36"/>
    </location>
</feature>